<evidence type="ECO:0000313" key="10">
    <source>
        <dbReference type="EMBL" id="GGG40245.1"/>
    </source>
</evidence>
<evidence type="ECO:0000259" key="9">
    <source>
        <dbReference type="Pfam" id="PF00361"/>
    </source>
</evidence>
<comment type="subcellular location">
    <subcellularLocation>
        <location evidence="1">Cell membrane</location>
        <topology evidence="1">Multi-pass membrane protein</topology>
    </subcellularLocation>
    <subcellularLocation>
        <location evidence="7">Membrane</location>
        <topology evidence="7">Multi-pass membrane protein</topology>
    </subcellularLocation>
</comment>
<feature type="transmembrane region" description="Helical" evidence="8">
    <location>
        <begin position="76"/>
        <end position="96"/>
    </location>
</feature>
<feature type="transmembrane region" description="Helical" evidence="8">
    <location>
        <begin position="355"/>
        <end position="380"/>
    </location>
</feature>
<keyword evidence="5" id="KW-0560">Oxidoreductase</keyword>
<feature type="domain" description="NADH:quinone oxidoreductase/Mrp antiporter transmembrane" evidence="9">
    <location>
        <begin position="125"/>
        <end position="384"/>
    </location>
</feature>
<dbReference type="Proteomes" id="UP000597507">
    <property type="component" value="Unassembled WGS sequence"/>
</dbReference>
<feature type="transmembrane region" description="Helical" evidence="8">
    <location>
        <begin position="37"/>
        <end position="56"/>
    </location>
</feature>
<evidence type="ECO:0000256" key="2">
    <source>
        <dbReference type="ARBA" id="ARBA00022475"/>
    </source>
</evidence>
<keyword evidence="4 8" id="KW-1133">Transmembrane helix</keyword>
<keyword evidence="11" id="KW-1185">Reference proteome</keyword>
<name>A0A8J3ED15_9PROT</name>
<dbReference type="PANTHER" id="PTHR42682:SF3">
    <property type="entry name" value="FORMATE HYDROGENLYASE SUBUNIT 3-RELATED"/>
    <property type="match status" value="1"/>
</dbReference>
<sequence>MVSTVAVPESPTLLAAAVALPLALLLAGAAPRLGARMLGLLWAAPLPALAASLLAVGGEARSEPLLLGMALALDPVGATLLGPVALLWSAAGAYAGAYLRGKPHGERFAAFWLLTQAGSLGVFLAADLASFYLAFALASLAAYGLVVHEETPRARRAARIYLILAVLGETCLLLGFMVAATAADSLLIRDAAAALPGSPWRDLALALLVAGFGLKAGLVPLHVWLPLAHPAAPTPASAVLSGAIIKAGVIGLIRFLPPEAAPAGWGLALVWIGFGTAFYGVAAGVTQEHPKTVLAYSSLSQMGVIAAVLGMGLATAGGVGGAALPAAFYAAHHALAKGAMFLAVGVAAATGARRLLPVLVVTAVLAIGLGGLPLTGGALAKLAVKEPLGGGAAGTLASLSAAATTLLMLHFLRRLAVGGGSAAAPDAAPPAGIVLPWLMAAAAAVLVPWGIYLTAGGGGLAGALSPAALWEAGWPVLAGSGLALGLWWRAGRLPSVPEGDLVVIGEGATRALARWRPPLRAPRLAASGQRLAAEAVRALAGMEGVLRAWPTAGLSLLVVAILFGMVLVAGR</sequence>
<protein>
    <recommendedName>
        <fullName evidence="9">NADH:quinone oxidoreductase/Mrp antiporter transmembrane domain-containing protein</fullName>
    </recommendedName>
</protein>
<evidence type="ECO:0000256" key="3">
    <source>
        <dbReference type="ARBA" id="ARBA00022692"/>
    </source>
</evidence>
<feature type="transmembrane region" description="Helical" evidence="8">
    <location>
        <begin position="392"/>
        <end position="412"/>
    </location>
</feature>
<feature type="transmembrane region" description="Helical" evidence="8">
    <location>
        <begin position="108"/>
        <end position="125"/>
    </location>
</feature>
<dbReference type="Pfam" id="PF00361">
    <property type="entry name" value="Proton_antipo_M"/>
    <property type="match status" value="1"/>
</dbReference>
<feature type="transmembrane region" description="Helical" evidence="8">
    <location>
        <begin position="293"/>
        <end position="314"/>
    </location>
</feature>
<evidence type="ECO:0000256" key="7">
    <source>
        <dbReference type="RuleBase" id="RU000320"/>
    </source>
</evidence>
<accession>A0A8J3ED15</accession>
<dbReference type="AlphaFoldDB" id="A0A8J3ED15"/>
<evidence type="ECO:0000256" key="4">
    <source>
        <dbReference type="ARBA" id="ARBA00022989"/>
    </source>
</evidence>
<evidence type="ECO:0000313" key="11">
    <source>
        <dbReference type="Proteomes" id="UP000597507"/>
    </source>
</evidence>
<feature type="transmembrane region" description="Helical" evidence="8">
    <location>
        <begin position="12"/>
        <end position="30"/>
    </location>
</feature>
<keyword evidence="2" id="KW-1003">Cell membrane</keyword>
<evidence type="ECO:0000256" key="1">
    <source>
        <dbReference type="ARBA" id="ARBA00004651"/>
    </source>
</evidence>
<dbReference type="InterPro" id="IPR001750">
    <property type="entry name" value="ND/Mrp_TM"/>
</dbReference>
<proteinExistence type="predicted"/>
<feature type="transmembrane region" description="Helical" evidence="8">
    <location>
        <begin position="237"/>
        <end position="257"/>
    </location>
</feature>
<evidence type="ECO:0000256" key="5">
    <source>
        <dbReference type="ARBA" id="ARBA00023002"/>
    </source>
</evidence>
<keyword evidence="6 8" id="KW-0472">Membrane</keyword>
<feature type="transmembrane region" description="Helical" evidence="8">
    <location>
        <begin position="552"/>
        <end position="570"/>
    </location>
</feature>
<feature type="transmembrane region" description="Helical" evidence="8">
    <location>
        <begin position="263"/>
        <end position="281"/>
    </location>
</feature>
<feature type="transmembrane region" description="Helical" evidence="8">
    <location>
        <begin position="433"/>
        <end position="452"/>
    </location>
</feature>
<evidence type="ECO:0000256" key="6">
    <source>
        <dbReference type="ARBA" id="ARBA00023136"/>
    </source>
</evidence>
<evidence type="ECO:0000256" key="8">
    <source>
        <dbReference type="SAM" id="Phobius"/>
    </source>
</evidence>
<organism evidence="10 11">
    <name type="scientific">Caldovatus sediminis</name>
    <dbReference type="NCBI Taxonomy" id="2041189"/>
    <lineage>
        <taxon>Bacteria</taxon>
        <taxon>Pseudomonadati</taxon>
        <taxon>Pseudomonadota</taxon>
        <taxon>Alphaproteobacteria</taxon>
        <taxon>Acetobacterales</taxon>
        <taxon>Roseomonadaceae</taxon>
        <taxon>Caldovatus</taxon>
    </lineage>
</organism>
<dbReference type="GO" id="GO:0005886">
    <property type="term" value="C:plasma membrane"/>
    <property type="evidence" value="ECO:0007669"/>
    <property type="project" value="UniProtKB-SubCell"/>
</dbReference>
<gene>
    <name evidence="10" type="ORF">GCM10010964_29780</name>
</gene>
<feature type="transmembrane region" description="Helical" evidence="8">
    <location>
        <begin position="203"/>
        <end position="225"/>
    </location>
</feature>
<feature type="transmembrane region" description="Helical" evidence="8">
    <location>
        <begin position="160"/>
        <end position="183"/>
    </location>
</feature>
<reference evidence="10 11" key="1">
    <citation type="journal article" date="2014" name="Int. J. Syst. Evol. Microbiol.">
        <title>Complete genome sequence of Corynebacterium casei LMG S-19264T (=DSM 44701T), isolated from a smear-ripened cheese.</title>
        <authorList>
            <consortium name="US DOE Joint Genome Institute (JGI-PGF)"/>
            <person name="Walter F."/>
            <person name="Albersmeier A."/>
            <person name="Kalinowski J."/>
            <person name="Ruckert C."/>
        </authorList>
    </citation>
    <scope>NUCLEOTIDE SEQUENCE [LARGE SCALE GENOMIC DNA]</scope>
    <source>
        <strain evidence="10 11">CGMCC 1.16330</strain>
    </source>
</reference>
<feature type="transmembrane region" description="Helical" evidence="8">
    <location>
        <begin position="326"/>
        <end position="348"/>
    </location>
</feature>
<dbReference type="InterPro" id="IPR052175">
    <property type="entry name" value="ComplexI-like_HydComp"/>
</dbReference>
<feature type="transmembrane region" description="Helical" evidence="8">
    <location>
        <begin position="131"/>
        <end position="148"/>
    </location>
</feature>
<dbReference type="PANTHER" id="PTHR42682">
    <property type="entry name" value="HYDROGENASE-4 COMPONENT F"/>
    <property type="match status" value="1"/>
</dbReference>
<dbReference type="GO" id="GO:0016491">
    <property type="term" value="F:oxidoreductase activity"/>
    <property type="evidence" value="ECO:0007669"/>
    <property type="project" value="UniProtKB-KW"/>
</dbReference>
<comment type="caution">
    <text evidence="10">The sequence shown here is derived from an EMBL/GenBank/DDBJ whole genome shotgun (WGS) entry which is preliminary data.</text>
</comment>
<keyword evidence="3 7" id="KW-0812">Transmembrane</keyword>
<dbReference type="EMBL" id="BMKS01000009">
    <property type="protein sequence ID" value="GGG40245.1"/>
    <property type="molecule type" value="Genomic_DNA"/>
</dbReference>